<dbReference type="Proteomes" id="UP000230423">
    <property type="component" value="Unassembled WGS sequence"/>
</dbReference>
<gene>
    <name evidence="8" type="ORF">TELCIR_12092</name>
</gene>
<accession>A0A2G9U7N7</accession>
<keyword evidence="3 6" id="KW-0561">Oxygen transport</keyword>
<dbReference type="Pfam" id="PF00042">
    <property type="entry name" value="Globin"/>
    <property type="match status" value="1"/>
</dbReference>
<feature type="domain" description="Globin" evidence="7">
    <location>
        <begin position="63"/>
        <end position="191"/>
    </location>
</feature>
<dbReference type="PANTHER" id="PTHR46458:SF1">
    <property type="entry name" value="GEO09476P1"/>
    <property type="match status" value="1"/>
</dbReference>
<evidence type="ECO:0000256" key="6">
    <source>
        <dbReference type="RuleBase" id="RU000356"/>
    </source>
</evidence>
<organism evidence="8 9">
    <name type="scientific">Teladorsagia circumcincta</name>
    <name type="common">Brown stomach worm</name>
    <name type="synonym">Ostertagia circumcincta</name>
    <dbReference type="NCBI Taxonomy" id="45464"/>
    <lineage>
        <taxon>Eukaryota</taxon>
        <taxon>Metazoa</taxon>
        <taxon>Ecdysozoa</taxon>
        <taxon>Nematoda</taxon>
        <taxon>Chromadorea</taxon>
        <taxon>Rhabditida</taxon>
        <taxon>Rhabditina</taxon>
        <taxon>Rhabditomorpha</taxon>
        <taxon>Strongyloidea</taxon>
        <taxon>Trichostrongylidae</taxon>
        <taxon>Teladorsagia</taxon>
    </lineage>
</organism>
<keyword evidence="1 6" id="KW-0813">Transport</keyword>
<dbReference type="InterPro" id="IPR050532">
    <property type="entry name" value="Globin-like_OT"/>
</dbReference>
<keyword evidence="5" id="KW-0408">Iron</keyword>
<evidence type="ECO:0000256" key="5">
    <source>
        <dbReference type="ARBA" id="ARBA00023004"/>
    </source>
</evidence>
<keyword evidence="9" id="KW-1185">Reference proteome</keyword>
<evidence type="ECO:0000256" key="2">
    <source>
        <dbReference type="ARBA" id="ARBA00022617"/>
    </source>
</evidence>
<protein>
    <submittedName>
        <fullName evidence="8">Globin</fullName>
    </submittedName>
</protein>
<evidence type="ECO:0000259" key="7">
    <source>
        <dbReference type="PROSITE" id="PS01033"/>
    </source>
</evidence>
<proteinExistence type="inferred from homology"/>
<dbReference type="PANTHER" id="PTHR46458">
    <property type="entry name" value="BLR2807 PROTEIN"/>
    <property type="match status" value="1"/>
</dbReference>
<evidence type="ECO:0000313" key="9">
    <source>
        <dbReference type="Proteomes" id="UP000230423"/>
    </source>
</evidence>
<dbReference type="AlphaFoldDB" id="A0A2G9U7N7"/>
<evidence type="ECO:0000313" key="8">
    <source>
        <dbReference type="EMBL" id="PIO66204.1"/>
    </source>
</evidence>
<dbReference type="InterPro" id="IPR012292">
    <property type="entry name" value="Globin/Proto"/>
</dbReference>
<dbReference type="EMBL" id="KZ348425">
    <property type="protein sequence ID" value="PIO66204.1"/>
    <property type="molecule type" value="Genomic_DNA"/>
</dbReference>
<dbReference type="Gene3D" id="1.10.490.10">
    <property type="entry name" value="Globins"/>
    <property type="match status" value="1"/>
</dbReference>
<keyword evidence="2 6" id="KW-0349">Heme</keyword>
<dbReference type="InterPro" id="IPR000971">
    <property type="entry name" value="Globin"/>
</dbReference>
<dbReference type="InterPro" id="IPR044399">
    <property type="entry name" value="Mb-like_M"/>
</dbReference>
<comment type="similarity">
    <text evidence="6">Belongs to the globin family.</text>
</comment>
<reference evidence="8 9" key="1">
    <citation type="submission" date="2015-09" db="EMBL/GenBank/DDBJ databases">
        <title>Draft genome of the parasitic nematode Teladorsagia circumcincta isolate WARC Sus (inbred).</title>
        <authorList>
            <person name="Mitreva M."/>
        </authorList>
    </citation>
    <scope>NUCLEOTIDE SEQUENCE [LARGE SCALE GENOMIC DNA]</scope>
    <source>
        <strain evidence="8 9">S</strain>
    </source>
</reference>
<keyword evidence="4" id="KW-0479">Metal-binding</keyword>
<dbReference type="OrthoDB" id="436496at2759"/>
<dbReference type="CDD" id="cd01040">
    <property type="entry name" value="Mb-like"/>
    <property type="match status" value="1"/>
</dbReference>
<dbReference type="GO" id="GO:0046872">
    <property type="term" value="F:metal ion binding"/>
    <property type="evidence" value="ECO:0007669"/>
    <property type="project" value="UniProtKB-KW"/>
</dbReference>
<evidence type="ECO:0000256" key="1">
    <source>
        <dbReference type="ARBA" id="ARBA00022448"/>
    </source>
</evidence>
<dbReference type="GO" id="GO:0020037">
    <property type="term" value="F:heme binding"/>
    <property type="evidence" value="ECO:0007669"/>
    <property type="project" value="InterPro"/>
</dbReference>
<sequence length="304" mass="34225">MNVHIFDASLAPQQSKQYIYVVVCPISWSAFDIMKSVKPGEQSTPYKRRRSLNINSKMDLLEKISHEDKELLKGSWSVLEKNINDTAYCIFDMIFNQSPDTKQLFPFMKIRKAGDTKRSREMEFHGLRFMQVLESVITAIDNPATLDPLCDNLGRVHGRLTDSRGFKAHHWGVFIECTLFHFRRVLGSAHPFSNGATLDRAIIVWRTVLRILIKRMKVGLASDLRNRQANKDAEELPSTSERSSPVADIVSTIPHALTLPIINGNEKVVTGLIAFMSVIDVGDFNAVGLSGILHMLNSTVIMKA</sequence>
<evidence type="ECO:0000256" key="4">
    <source>
        <dbReference type="ARBA" id="ARBA00022723"/>
    </source>
</evidence>
<evidence type="ECO:0000256" key="3">
    <source>
        <dbReference type="ARBA" id="ARBA00022621"/>
    </source>
</evidence>
<dbReference type="SUPFAM" id="SSF46458">
    <property type="entry name" value="Globin-like"/>
    <property type="match status" value="1"/>
</dbReference>
<dbReference type="PROSITE" id="PS01033">
    <property type="entry name" value="GLOBIN"/>
    <property type="match status" value="1"/>
</dbReference>
<dbReference type="GO" id="GO:0005344">
    <property type="term" value="F:oxygen carrier activity"/>
    <property type="evidence" value="ECO:0007669"/>
    <property type="project" value="UniProtKB-KW"/>
</dbReference>
<dbReference type="GO" id="GO:0019825">
    <property type="term" value="F:oxygen binding"/>
    <property type="evidence" value="ECO:0007669"/>
    <property type="project" value="InterPro"/>
</dbReference>
<dbReference type="InterPro" id="IPR009050">
    <property type="entry name" value="Globin-like_sf"/>
</dbReference>
<name>A0A2G9U7N7_TELCI</name>